<dbReference type="UniPathway" id="UPA00886"/>
<dbReference type="OrthoDB" id="2016137at2759"/>
<evidence type="ECO:0000256" key="3">
    <source>
        <dbReference type="ARBA" id="ARBA00008212"/>
    </source>
</evidence>
<dbReference type="InterPro" id="IPR013083">
    <property type="entry name" value="Znf_RING/FYVE/PHD"/>
</dbReference>
<dbReference type="STRING" id="105231.A0A1Y1HUA5"/>
<dbReference type="GO" id="GO:0008270">
    <property type="term" value="F:zinc ion binding"/>
    <property type="evidence" value="ECO:0007669"/>
    <property type="project" value="UniProtKB-KW"/>
</dbReference>
<dbReference type="Pfam" id="PF11789">
    <property type="entry name" value="zf-Nse"/>
    <property type="match status" value="1"/>
</dbReference>
<reference evidence="12 13" key="1">
    <citation type="journal article" date="2014" name="Nat. Commun.">
        <title>Klebsormidium flaccidum genome reveals primary factors for plant terrestrial adaptation.</title>
        <authorList>
            <person name="Hori K."/>
            <person name="Maruyama F."/>
            <person name="Fujisawa T."/>
            <person name="Togashi T."/>
            <person name="Yamamoto N."/>
            <person name="Seo M."/>
            <person name="Sato S."/>
            <person name="Yamada T."/>
            <person name="Mori H."/>
            <person name="Tajima N."/>
            <person name="Moriyama T."/>
            <person name="Ikeuchi M."/>
            <person name="Watanabe M."/>
            <person name="Wada H."/>
            <person name="Kobayashi K."/>
            <person name="Saito M."/>
            <person name="Masuda T."/>
            <person name="Sasaki-Sekimoto Y."/>
            <person name="Mashiguchi K."/>
            <person name="Awai K."/>
            <person name="Shimojima M."/>
            <person name="Masuda S."/>
            <person name="Iwai M."/>
            <person name="Nobusawa T."/>
            <person name="Narise T."/>
            <person name="Kondo S."/>
            <person name="Saito H."/>
            <person name="Sato R."/>
            <person name="Murakawa M."/>
            <person name="Ihara Y."/>
            <person name="Oshima-Yamada Y."/>
            <person name="Ohtaka K."/>
            <person name="Satoh M."/>
            <person name="Sonobe K."/>
            <person name="Ishii M."/>
            <person name="Ohtani R."/>
            <person name="Kanamori-Sato M."/>
            <person name="Honoki R."/>
            <person name="Miyazaki D."/>
            <person name="Mochizuki H."/>
            <person name="Umetsu J."/>
            <person name="Higashi K."/>
            <person name="Shibata D."/>
            <person name="Kamiya Y."/>
            <person name="Sato N."/>
            <person name="Nakamura Y."/>
            <person name="Tabata S."/>
            <person name="Ida S."/>
            <person name="Kurokawa K."/>
            <person name="Ohta H."/>
        </authorList>
    </citation>
    <scope>NUCLEOTIDE SEQUENCE [LARGE SCALE GENOMIC DNA]</scope>
    <source>
        <strain evidence="12 13">NIES-2285</strain>
    </source>
</reference>
<accession>A0A1Y1HUA5</accession>
<sequence length="241" mass="26935">MAPASANVRRAAIGARKKIENFPTELDLTMQFVKWTAESLEAVHDEEKVAALREASREMAGLQESLRLHVAALSEVEIGRLAPNEGQTFAEVLHSRTMELAAQDPRTPEDYEGFKAFNKAVWDVNHKGELMPGEEEEDIVMTSKDLVANAHCPLSMKAVEELDEPVCARDCRHIYEAMNARDYFGQGLRSCAVAGCNKQVNVSVLVSDSRLVRDLQELKRNKRGGRHTQHAEDYTALDDED</sequence>
<dbReference type="InterPro" id="IPR026846">
    <property type="entry name" value="Nse2(Mms21)"/>
</dbReference>
<evidence type="ECO:0000256" key="7">
    <source>
        <dbReference type="ARBA" id="ARBA00022786"/>
    </source>
</evidence>
<organism evidence="12 13">
    <name type="scientific">Klebsormidium nitens</name>
    <name type="common">Green alga</name>
    <name type="synonym">Ulothrix nitens</name>
    <dbReference type="NCBI Taxonomy" id="105231"/>
    <lineage>
        <taxon>Eukaryota</taxon>
        <taxon>Viridiplantae</taxon>
        <taxon>Streptophyta</taxon>
        <taxon>Klebsormidiophyceae</taxon>
        <taxon>Klebsormidiales</taxon>
        <taxon>Klebsormidiaceae</taxon>
        <taxon>Klebsormidium</taxon>
    </lineage>
</organism>
<protein>
    <submittedName>
        <fullName evidence="12">Protein involved in DNA repair and sumoylate</fullName>
    </submittedName>
</protein>
<evidence type="ECO:0000256" key="4">
    <source>
        <dbReference type="ARBA" id="ARBA00022679"/>
    </source>
</evidence>
<comment type="pathway">
    <text evidence="2">Protein modification; protein sumoylation.</text>
</comment>
<evidence type="ECO:0000256" key="1">
    <source>
        <dbReference type="ARBA" id="ARBA00004123"/>
    </source>
</evidence>
<keyword evidence="4" id="KW-0808">Transferase</keyword>
<dbReference type="PANTHER" id="PTHR21330">
    <property type="entry name" value="E3 SUMO-PROTEIN LIGASE NSE2"/>
    <property type="match status" value="1"/>
</dbReference>
<dbReference type="GO" id="GO:0005634">
    <property type="term" value="C:nucleus"/>
    <property type="evidence" value="ECO:0000318"/>
    <property type="project" value="GO_Central"/>
</dbReference>
<keyword evidence="6" id="KW-0863">Zinc-finger</keyword>
<keyword evidence="9" id="KW-0539">Nucleus</keyword>
<dbReference type="Proteomes" id="UP000054558">
    <property type="component" value="Unassembled WGS sequence"/>
</dbReference>
<dbReference type="OMA" id="SICIQIP"/>
<comment type="similarity">
    <text evidence="3">Belongs to the NSE2 family.</text>
</comment>
<evidence type="ECO:0000259" key="11">
    <source>
        <dbReference type="Pfam" id="PF11789"/>
    </source>
</evidence>
<comment type="subcellular location">
    <subcellularLocation>
        <location evidence="1">Nucleus</location>
    </subcellularLocation>
</comment>
<dbReference type="GO" id="GO:0016925">
    <property type="term" value="P:protein sumoylation"/>
    <property type="evidence" value="ECO:0000318"/>
    <property type="project" value="GO_Central"/>
</dbReference>
<name>A0A1Y1HUA5_KLENI</name>
<feature type="region of interest" description="Disordered" evidence="10">
    <location>
        <begin position="220"/>
        <end position="241"/>
    </location>
</feature>
<evidence type="ECO:0000256" key="6">
    <source>
        <dbReference type="ARBA" id="ARBA00022771"/>
    </source>
</evidence>
<evidence type="ECO:0000256" key="9">
    <source>
        <dbReference type="ARBA" id="ARBA00023242"/>
    </source>
</evidence>
<dbReference type="EMBL" id="DF237029">
    <property type="protein sequence ID" value="GAQ81422.1"/>
    <property type="molecule type" value="Genomic_DNA"/>
</dbReference>
<dbReference type="GO" id="GO:0030915">
    <property type="term" value="C:Smc5-Smc6 complex"/>
    <property type="evidence" value="ECO:0000318"/>
    <property type="project" value="GO_Central"/>
</dbReference>
<evidence type="ECO:0000256" key="8">
    <source>
        <dbReference type="ARBA" id="ARBA00022833"/>
    </source>
</evidence>
<evidence type="ECO:0000256" key="5">
    <source>
        <dbReference type="ARBA" id="ARBA00022723"/>
    </source>
</evidence>
<keyword evidence="8" id="KW-0862">Zinc</keyword>
<evidence type="ECO:0000313" key="13">
    <source>
        <dbReference type="Proteomes" id="UP000054558"/>
    </source>
</evidence>
<gene>
    <name evidence="12" type="ORF">KFL_000800010</name>
</gene>
<dbReference type="GO" id="GO:0000724">
    <property type="term" value="P:double-strand break repair via homologous recombination"/>
    <property type="evidence" value="ECO:0000318"/>
    <property type="project" value="GO_Central"/>
</dbReference>
<dbReference type="Gene3D" id="3.30.40.10">
    <property type="entry name" value="Zinc/RING finger domain, C3HC4 (zinc finger)"/>
    <property type="match status" value="1"/>
</dbReference>
<proteinExistence type="inferred from homology"/>
<keyword evidence="5" id="KW-0479">Metal-binding</keyword>
<evidence type="ECO:0000313" key="12">
    <source>
        <dbReference type="EMBL" id="GAQ81422.1"/>
    </source>
</evidence>
<dbReference type="GO" id="GO:0061665">
    <property type="term" value="F:SUMO ligase activity"/>
    <property type="evidence" value="ECO:0000318"/>
    <property type="project" value="GO_Central"/>
</dbReference>
<dbReference type="AlphaFoldDB" id="A0A1Y1HUA5"/>
<feature type="domain" description="SP-RING-type" evidence="11">
    <location>
        <begin position="137"/>
        <end position="197"/>
    </location>
</feature>
<dbReference type="PANTHER" id="PTHR21330:SF1">
    <property type="entry name" value="E3 SUMO-PROTEIN LIGASE NSE2"/>
    <property type="match status" value="1"/>
</dbReference>
<keyword evidence="7" id="KW-0833">Ubl conjugation pathway</keyword>
<evidence type="ECO:0000256" key="2">
    <source>
        <dbReference type="ARBA" id="ARBA00004718"/>
    </source>
</evidence>
<dbReference type="InterPro" id="IPR004181">
    <property type="entry name" value="Znf_MIZ"/>
</dbReference>
<evidence type="ECO:0000256" key="10">
    <source>
        <dbReference type="SAM" id="MobiDB-lite"/>
    </source>
</evidence>
<keyword evidence="13" id="KW-1185">Reference proteome</keyword>